<dbReference type="SUPFAM" id="SSF53955">
    <property type="entry name" value="Lysozyme-like"/>
    <property type="match status" value="1"/>
</dbReference>
<accession>A0ABW9UZP3</accession>
<reference evidence="1 2" key="1">
    <citation type="submission" date="2019-12" db="EMBL/GenBank/DDBJ databases">
        <title>Genomic-based taxomic classification of the family Erythrobacteraceae.</title>
        <authorList>
            <person name="Xu L."/>
        </authorList>
    </citation>
    <scope>NUCLEOTIDE SEQUENCE [LARGE SCALE GENOMIC DNA]</scope>
    <source>
        <strain evidence="1 2">H32</strain>
    </source>
</reference>
<evidence type="ECO:0000313" key="2">
    <source>
        <dbReference type="Proteomes" id="UP000444401"/>
    </source>
</evidence>
<dbReference type="Gene3D" id="1.10.530.10">
    <property type="match status" value="1"/>
</dbReference>
<dbReference type="InterPro" id="IPR023346">
    <property type="entry name" value="Lysozyme-like_dom_sf"/>
</dbReference>
<dbReference type="Proteomes" id="UP000444401">
    <property type="component" value="Unassembled WGS sequence"/>
</dbReference>
<comment type="caution">
    <text evidence="1">The sequence shown here is derived from an EMBL/GenBank/DDBJ whole genome shotgun (WGS) entry which is preliminary data.</text>
</comment>
<protein>
    <submittedName>
        <fullName evidence="1">Lytic transglycosylase domain-containing protein</fullName>
    </submittedName>
</protein>
<keyword evidence="2" id="KW-1185">Reference proteome</keyword>
<evidence type="ECO:0000313" key="1">
    <source>
        <dbReference type="EMBL" id="MXO69653.1"/>
    </source>
</evidence>
<gene>
    <name evidence="1" type="ORF">GRI72_12570</name>
</gene>
<dbReference type="EMBL" id="WTYO01000006">
    <property type="protein sequence ID" value="MXO69653.1"/>
    <property type="molecule type" value="Genomic_DNA"/>
</dbReference>
<name>A0ABW9UZP3_9SPHN</name>
<dbReference type="RefSeq" id="WP_160734273.1">
    <property type="nucleotide sequence ID" value="NZ_WTYO01000006.1"/>
</dbReference>
<organism evidence="1 2">
    <name type="scientific">Pelagerythrobacter marinus</name>
    <dbReference type="NCBI Taxonomy" id="538382"/>
    <lineage>
        <taxon>Bacteria</taxon>
        <taxon>Pseudomonadati</taxon>
        <taxon>Pseudomonadota</taxon>
        <taxon>Alphaproteobacteria</taxon>
        <taxon>Sphingomonadales</taxon>
        <taxon>Erythrobacteraceae</taxon>
        <taxon>Pelagerythrobacter</taxon>
    </lineage>
</organism>
<sequence>MPEVTSVQRSAAPGDAVQASIARASAATGVDFDYLLAQAKIESNLEPQARARTSSASGLYQFISSTWLETLDRHGRTHGLDWAEAAITRSGGRATVGDAGLRSQIMALRFDPEVASLMAAELARDNAGELRGFLGREPDHAELYLAHFLGAGGAKSFLGALQDNPLTPAASLFPKAAEANGAIFYKGGRARSVADVMDLVRGKVERAKASDGIAPGIAPAAGAALPAPLPATPAASFTQARRSFAGEPADGGRPAPRPSMAETLQATFGGSGALGGRAARQVNEAYGKFRAFGL</sequence>
<proteinExistence type="predicted"/>